<dbReference type="RefSeq" id="WP_111609594.1">
    <property type="nucleotide sequence ID" value="NZ_QLLK01000001.1"/>
</dbReference>
<dbReference type="PROSITE" id="PS51257">
    <property type="entry name" value="PROKAR_LIPOPROTEIN"/>
    <property type="match status" value="1"/>
</dbReference>
<gene>
    <name evidence="1" type="ORF">LV83_00130</name>
</gene>
<keyword evidence="2" id="KW-1185">Reference proteome</keyword>
<dbReference type="InterPro" id="IPR025316">
    <property type="entry name" value="DUF4221"/>
</dbReference>
<dbReference type="OrthoDB" id="817351at2"/>
<dbReference type="AlphaFoldDB" id="A0A327PST7"/>
<dbReference type="EMBL" id="QLLK01000001">
    <property type="protein sequence ID" value="RAI94883.1"/>
    <property type="molecule type" value="Genomic_DNA"/>
</dbReference>
<proteinExistence type="predicted"/>
<organism evidence="1 2">
    <name type="scientific">Algoriphagus yeomjeoni</name>
    <dbReference type="NCBI Taxonomy" id="291403"/>
    <lineage>
        <taxon>Bacteria</taxon>
        <taxon>Pseudomonadati</taxon>
        <taxon>Bacteroidota</taxon>
        <taxon>Cytophagia</taxon>
        <taxon>Cytophagales</taxon>
        <taxon>Cyclobacteriaceae</taxon>
        <taxon>Algoriphagus</taxon>
    </lineage>
</organism>
<name>A0A327PST7_9BACT</name>
<evidence type="ECO:0000313" key="2">
    <source>
        <dbReference type="Proteomes" id="UP000249610"/>
    </source>
</evidence>
<reference evidence="1 2" key="1">
    <citation type="submission" date="2018-06" db="EMBL/GenBank/DDBJ databases">
        <title>Genomic Encyclopedia of Archaeal and Bacterial Type Strains, Phase II (KMG-II): from individual species to whole genera.</title>
        <authorList>
            <person name="Goeker M."/>
        </authorList>
    </citation>
    <scope>NUCLEOTIDE SEQUENCE [LARGE SCALE GENOMIC DNA]</scope>
    <source>
        <strain evidence="1 2">DSM 23446</strain>
    </source>
</reference>
<evidence type="ECO:0000313" key="1">
    <source>
        <dbReference type="EMBL" id="RAI94883.1"/>
    </source>
</evidence>
<dbReference type="Pfam" id="PF13970">
    <property type="entry name" value="DUF4221"/>
    <property type="match status" value="1"/>
</dbReference>
<protein>
    <submittedName>
        <fullName evidence="1">Uncharacterized protein DUF4221</fullName>
    </submittedName>
</protein>
<sequence>MRMLIIFNFLALIIFGVSCSTRPQKEIPILDLKDLIVDTLYLEKDTLTKSLGENFSYYKTDSGEVLVTFLNHQLRVYSFPEGKQLKKQLYEKEGPDGIGSFITAAFVDNKSLYVLSQQKELIQCDFEGKVINRWNFPEVSESRQYANYSTAGYNKVQKSGNELFFVDIPYVFMADFLDYENWGMTFNLDTDTFSNFNFIYPKTIAEYLNDDQLGLFSHIYIPSSGEHLIGFAISDSIAVVKNGKQTWKWAGTSESLEFKKGTTVPSGEYIIFQPDHSSSKYNGLDYDTHSEKILRWVRVKGPSQENMEQERNRLLVFDEKLDREAELKFNRKKIGMYGFNTPNGYALSLYSETTDDVTAFAVIDFSKINSLE</sequence>
<dbReference type="Proteomes" id="UP000249610">
    <property type="component" value="Unassembled WGS sequence"/>
</dbReference>
<accession>A0A327PST7</accession>
<comment type="caution">
    <text evidence="1">The sequence shown here is derived from an EMBL/GenBank/DDBJ whole genome shotgun (WGS) entry which is preliminary data.</text>
</comment>